<evidence type="ECO:0000313" key="1">
    <source>
        <dbReference type="EMBL" id="TNH24460.1"/>
    </source>
</evidence>
<organism evidence="1 2">
    <name type="scientific">Micromonospora orduensis</name>
    <dbReference type="NCBI Taxonomy" id="1420891"/>
    <lineage>
        <taxon>Bacteria</taxon>
        <taxon>Bacillati</taxon>
        <taxon>Actinomycetota</taxon>
        <taxon>Actinomycetes</taxon>
        <taxon>Micromonosporales</taxon>
        <taxon>Micromonosporaceae</taxon>
        <taxon>Micromonospora</taxon>
    </lineage>
</organism>
<keyword evidence="2" id="KW-1185">Reference proteome</keyword>
<gene>
    <name evidence="1" type="ORF">FHG89_24920</name>
</gene>
<dbReference type="AlphaFoldDB" id="A0A5C4QEC4"/>
<dbReference type="RefSeq" id="WP_139586840.1">
    <property type="nucleotide sequence ID" value="NZ_VDFY01000218.1"/>
</dbReference>
<dbReference type="Proteomes" id="UP000306145">
    <property type="component" value="Unassembled WGS sequence"/>
</dbReference>
<dbReference type="OrthoDB" id="3626511at2"/>
<protein>
    <recommendedName>
        <fullName evidence="3">GerMN domain-containing protein</fullName>
    </recommendedName>
</protein>
<accession>A0A5C4QEC4</accession>
<dbReference type="PROSITE" id="PS51257">
    <property type="entry name" value="PROKAR_LIPOPROTEIN"/>
    <property type="match status" value="1"/>
</dbReference>
<evidence type="ECO:0000313" key="2">
    <source>
        <dbReference type="Proteomes" id="UP000306145"/>
    </source>
</evidence>
<evidence type="ECO:0008006" key="3">
    <source>
        <dbReference type="Google" id="ProtNLM"/>
    </source>
</evidence>
<sequence length="181" mass="18336">MSVRRVLVRPLLTGGLLLTLLVAGCGVRPSEVITGRPAQSGASQGIRLYLLWRGQVAVVVRPTKVNPSPSPEASLALLLAGPEEYERRQGFTSEVPAGLRAVPSVPPAGTAPGSPPAVSGGAGGLTVTVTGPVRPLSTDAADQIICTVADAAAQAGQAEYFVPVTIVGSDGARPALPCSIR</sequence>
<name>A0A5C4QEC4_9ACTN</name>
<dbReference type="EMBL" id="VDFY01000218">
    <property type="protein sequence ID" value="TNH24460.1"/>
    <property type="molecule type" value="Genomic_DNA"/>
</dbReference>
<proteinExistence type="predicted"/>
<comment type="caution">
    <text evidence="1">The sequence shown here is derived from an EMBL/GenBank/DDBJ whole genome shotgun (WGS) entry which is preliminary data.</text>
</comment>
<reference evidence="1 2" key="1">
    <citation type="submission" date="2019-06" db="EMBL/GenBank/DDBJ databases">
        <title>Micromonospora ordensis sp. nov., isolated from deep marine sediment.</title>
        <authorList>
            <person name="Veyisoglu A."/>
            <person name="Carro L."/>
            <person name="Klenk H.-P."/>
            <person name="Sahin N."/>
        </authorList>
    </citation>
    <scope>NUCLEOTIDE SEQUENCE [LARGE SCALE GENOMIC DNA]</scope>
    <source>
        <strain evidence="1 2">S2509</strain>
    </source>
</reference>